<sequence>MLWAQALTENQQTDFVMGALERTARREVRLLGERQNIDLLWEELEERWREQEPGRGDADDALLRDQFLLEIL</sequence>
<dbReference type="EMBL" id="JAINUF010000008">
    <property type="protein sequence ID" value="KAJ8351884.1"/>
    <property type="molecule type" value="Genomic_DNA"/>
</dbReference>
<evidence type="ECO:0000313" key="2">
    <source>
        <dbReference type="Proteomes" id="UP001152622"/>
    </source>
</evidence>
<name>A0A9Q1F6K4_SYNKA</name>
<comment type="caution">
    <text evidence="1">The sequence shown here is derived from an EMBL/GenBank/DDBJ whole genome shotgun (WGS) entry which is preliminary data.</text>
</comment>
<protein>
    <submittedName>
        <fullName evidence="1">Uncharacterized protein</fullName>
    </submittedName>
</protein>
<organism evidence="1 2">
    <name type="scientific">Synaphobranchus kaupii</name>
    <name type="common">Kaup's arrowtooth eel</name>
    <dbReference type="NCBI Taxonomy" id="118154"/>
    <lineage>
        <taxon>Eukaryota</taxon>
        <taxon>Metazoa</taxon>
        <taxon>Chordata</taxon>
        <taxon>Craniata</taxon>
        <taxon>Vertebrata</taxon>
        <taxon>Euteleostomi</taxon>
        <taxon>Actinopterygii</taxon>
        <taxon>Neopterygii</taxon>
        <taxon>Teleostei</taxon>
        <taxon>Anguilliformes</taxon>
        <taxon>Synaphobranchidae</taxon>
        <taxon>Synaphobranchus</taxon>
    </lineage>
</organism>
<keyword evidence="2" id="KW-1185">Reference proteome</keyword>
<evidence type="ECO:0000313" key="1">
    <source>
        <dbReference type="EMBL" id="KAJ8351884.1"/>
    </source>
</evidence>
<dbReference type="OrthoDB" id="10067927at2759"/>
<reference evidence="1" key="1">
    <citation type="journal article" date="2023" name="Science">
        <title>Genome structures resolve the early diversification of teleost fishes.</title>
        <authorList>
            <person name="Parey E."/>
            <person name="Louis A."/>
            <person name="Montfort J."/>
            <person name="Bouchez O."/>
            <person name="Roques C."/>
            <person name="Iampietro C."/>
            <person name="Lluch J."/>
            <person name="Castinel A."/>
            <person name="Donnadieu C."/>
            <person name="Desvignes T."/>
            <person name="Floi Bucao C."/>
            <person name="Jouanno E."/>
            <person name="Wen M."/>
            <person name="Mejri S."/>
            <person name="Dirks R."/>
            <person name="Jansen H."/>
            <person name="Henkel C."/>
            <person name="Chen W.J."/>
            <person name="Zahm M."/>
            <person name="Cabau C."/>
            <person name="Klopp C."/>
            <person name="Thompson A.W."/>
            <person name="Robinson-Rechavi M."/>
            <person name="Braasch I."/>
            <person name="Lecointre G."/>
            <person name="Bobe J."/>
            <person name="Postlethwait J.H."/>
            <person name="Berthelot C."/>
            <person name="Roest Crollius H."/>
            <person name="Guiguen Y."/>
        </authorList>
    </citation>
    <scope>NUCLEOTIDE SEQUENCE</scope>
    <source>
        <strain evidence="1">WJC10195</strain>
    </source>
</reference>
<dbReference type="AlphaFoldDB" id="A0A9Q1F6K4"/>
<accession>A0A9Q1F6K4</accession>
<dbReference type="Proteomes" id="UP001152622">
    <property type="component" value="Chromosome 8"/>
</dbReference>
<proteinExistence type="predicted"/>
<gene>
    <name evidence="1" type="ORF">SKAU_G00233600</name>
</gene>